<dbReference type="AlphaFoldDB" id="A0A1H2WLF2"/>
<evidence type="ECO:0000259" key="2">
    <source>
        <dbReference type="Pfam" id="PF19077"/>
    </source>
</evidence>
<dbReference type="Proteomes" id="UP000183076">
    <property type="component" value="Unassembled WGS sequence"/>
</dbReference>
<sequence>MKTIDFVVRDQAGALQRGTVAENANFHVIQATSGQEISLNLRQTDFQSHQRSGNDLVLTLNDGSVITIENYFNETGAANRLFISSDGYLNEVAFVEAEGGGLYAQYGPTEQWGKWSPSDDLIYLGRSDVASVPGGVMPGAGDDEVSMLAAPLLGGVVGGGGAAAAAGAAVVGGAAVIGGGGGGGNGGSPSVAPPFVNEPDATGTVGGDGAVEQVVVTGGGEPGSEVVVTIGDKEVTTTVGDDGTFEAVFEGDNFPDDGTYEAEVVVTTDGNEIVLDGPSFVIDTTAPTVTMSEGTQSVGDFFNGDSFANGVTLTGNGEAGATVDVTVADVTRSTTVGEDGTWSVTFEPGTLQGGEYETEVLIKTTDQYGNTSTTTETLVVDTIAPTVAVTSGTQSVGDSYNAASFGNGVTLNGTGEPGSTVQLTIGGITRTATVGDNGTWSATWQAGTLPEGEYVSDVTIVTTDAFGNSSTSTEQLVVDTVSEVAIAADTVEVDGVINAAERGDGVTLTGTSQPGSTVQVTFGGVTRDAVVDANGNWSADFAASEIPTGETTATVTAVATDAAGNTATATGQVDVDTLVNNLAFTGQTGGSDGVVNAAEAAQGIVMTGTVEPGSTVMVQLGQVSRAATVAADGTWTVSFAPSDIPAGTYTSTMTATATDAAGNVDSVSQSVSVDTEAGSLTISPLPVEGDDVVNAAEASDGVAISGTADAGAVVQVTLAGVTHTVVANGNGQWTAYYAAGEVAQGVYTADITATTTDAAGNSRSASDSVRVDTRVDNLSLNTVEGDDIISGAERLANGGVLVTGTSEIGSSVVVSLGAASVNGAVDANGNWSVTFAPGQVPEGTINTTVSVKATDAAGNSATASHAVLIDTVVDPLDLNQAGGSDAVVSAREAQTGIDLNGQVEAGSSVVVNFDGTNYTAFVDGAGNWSVTIPPSEIRQGTYDADISVTATDHVGNIASITDTLAIDTYAPEGPVIASYTRDGDGIRGISTEISPDTLDVHQVNADRSVSEVESTSFDIDAIGERNFQFESNVPDGSDLIVTATDAAGNFSGTYLALDDEAANTQLSLTNPNLGNYNIETVDLQFAEEAHLTITETALVNLSSNTNELIIDGHNDDTVTITGAVRGGSEVRGDQTYDIYTLGDEATLMIDNDINVIV</sequence>
<organism evidence="4 5">
    <name type="scientific">Sulfitobacter pontiacus</name>
    <dbReference type="NCBI Taxonomy" id="60137"/>
    <lineage>
        <taxon>Bacteria</taxon>
        <taxon>Pseudomonadati</taxon>
        <taxon>Pseudomonadota</taxon>
        <taxon>Alphaproteobacteria</taxon>
        <taxon>Rhodobacterales</taxon>
        <taxon>Roseobacteraceae</taxon>
        <taxon>Sulfitobacter</taxon>
    </lineage>
</organism>
<dbReference type="RefSeq" id="WP_074635496.1">
    <property type="nucleotide sequence ID" value="NZ_CP160849.1"/>
</dbReference>
<accession>A0A1H2WLF2</accession>
<protein>
    <submittedName>
        <fullName evidence="4">Ig-like domain (Group 3)</fullName>
    </submittedName>
</protein>
<evidence type="ECO:0000313" key="5">
    <source>
        <dbReference type="Proteomes" id="UP000183076"/>
    </source>
</evidence>
<dbReference type="NCBIfam" id="NF033510">
    <property type="entry name" value="Ca_tandemer"/>
    <property type="match status" value="7"/>
</dbReference>
<feature type="domain" description="Bacterial Ig-like" evidence="2">
    <location>
        <begin position="410"/>
        <end position="480"/>
    </location>
</feature>
<dbReference type="EMBL" id="FNNB01000003">
    <property type="protein sequence ID" value="SDW81391.1"/>
    <property type="molecule type" value="Genomic_DNA"/>
</dbReference>
<feature type="domain" description="Bacterial Ig-like" evidence="2">
    <location>
        <begin position="606"/>
        <end position="675"/>
    </location>
</feature>
<dbReference type="Pfam" id="PF22783">
    <property type="entry name" value="BapA_N"/>
    <property type="match status" value="1"/>
</dbReference>
<dbReference type="InterPro" id="IPR048051">
    <property type="entry name" value="BapA-like_prefix-like"/>
</dbReference>
<reference evidence="5" key="1">
    <citation type="submission" date="2016-10" db="EMBL/GenBank/DDBJ databases">
        <authorList>
            <person name="Varghese N."/>
            <person name="Submissions S."/>
        </authorList>
    </citation>
    <scope>NUCLEOTIDE SEQUENCE [LARGE SCALE GENOMIC DNA]</scope>
    <source>
        <strain evidence="5">DSM 10014</strain>
    </source>
</reference>
<gene>
    <name evidence="4" type="ORF">SAMN04488041_103306</name>
</gene>
<evidence type="ECO:0000259" key="1">
    <source>
        <dbReference type="Pfam" id="PF17936"/>
    </source>
</evidence>
<dbReference type="InterPro" id="IPR044016">
    <property type="entry name" value="Big_13"/>
</dbReference>
<feature type="domain" description="Biofilm-associated protein BapA-like prefix-like" evidence="3">
    <location>
        <begin position="22"/>
        <end position="87"/>
    </location>
</feature>
<evidence type="ECO:0000259" key="3">
    <source>
        <dbReference type="Pfam" id="PF22783"/>
    </source>
</evidence>
<name>A0A1H2WLF2_9RHOB</name>
<proteinExistence type="predicted"/>
<feature type="domain" description="Bacterial Ig" evidence="1">
    <location>
        <begin position="795"/>
        <end position="866"/>
    </location>
</feature>
<dbReference type="Pfam" id="PF17936">
    <property type="entry name" value="Big_6"/>
    <property type="match status" value="2"/>
</dbReference>
<dbReference type="NCBIfam" id="NF033677">
    <property type="entry name" value="biofilm_BapA_N"/>
    <property type="match status" value="1"/>
</dbReference>
<feature type="domain" description="Bacterial Ig" evidence="1">
    <location>
        <begin position="308"/>
        <end position="381"/>
    </location>
</feature>
<dbReference type="Gene3D" id="2.60.40.10">
    <property type="entry name" value="Immunoglobulins"/>
    <property type="match status" value="8"/>
</dbReference>
<dbReference type="InterPro" id="IPR013783">
    <property type="entry name" value="Ig-like_fold"/>
</dbReference>
<dbReference type="InterPro" id="IPR041498">
    <property type="entry name" value="Big_6"/>
</dbReference>
<dbReference type="GeneID" id="94021424"/>
<dbReference type="Pfam" id="PF19077">
    <property type="entry name" value="Big_13"/>
    <property type="match status" value="2"/>
</dbReference>
<evidence type="ECO:0000313" key="4">
    <source>
        <dbReference type="EMBL" id="SDW81391.1"/>
    </source>
</evidence>
<dbReference type="STRING" id="60137.SAMN04488041_103306"/>